<sequence length="109" mass="13058">MSNSDNEMFDGWMMNKYWPRLNWPIFPMLNTQIKFMESMNEIFNVVVTIANYGPQTTQTPRNIDILTISILNLKIKFHHHDDDGDLYYCLTNIFRYYSVVVYVYKNTTI</sequence>
<dbReference type="AlphaFoldDB" id="A0A922I327"/>
<proteinExistence type="predicted"/>
<accession>A0A922I327</accession>
<gene>
    <name evidence="1" type="ORF">DERF_004777</name>
</gene>
<reference evidence="1" key="2">
    <citation type="journal article" date="2022" name="Res Sq">
        <title>Comparative Genomics Reveals Insights into the Divergent Evolution of Astigmatic Mites and Household Pest Adaptations.</title>
        <authorList>
            <person name="Xiong Q."/>
            <person name="Wan A.T.-Y."/>
            <person name="Liu X.-Y."/>
            <person name="Fung C.S.-H."/>
            <person name="Xiao X."/>
            <person name="Malainual N."/>
            <person name="Hou J."/>
            <person name="Wang L."/>
            <person name="Wang M."/>
            <person name="Yang K."/>
            <person name="Cui Y."/>
            <person name="Leung E."/>
            <person name="Nong W."/>
            <person name="Shin S.-K."/>
            <person name="Au S."/>
            <person name="Jeong K.Y."/>
            <person name="Chew F.T."/>
            <person name="Hui J."/>
            <person name="Leung T.F."/>
            <person name="Tungtrongchitr A."/>
            <person name="Zhong N."/>
            <person name="Liu Z."/>
            <person name="Tsui S."/>
        </authorList>
    </citation>
    <scope>NUCLEOTIDE SEQUENCE</scope>
    <source>
        <strain evidence="1">Derf</strain>
        <tissue evidence="1">Whole organism</tissue>
    </source>
</reference>
<evidence type="ECO:0000313" key="2">
    <source>
        <dbReference type="Proteomes" id="UP000790347"/>
    </source>
</evidence>
<organism evidence="1 2">
    <name type="scientific">Dermatophagoides farinae</name>
    <name type="common">American house dust mite</name>
    <dbReference type="NCBI Taxonomy" id="6954"/>
    <lineage>
        <taxon>Eukaryota</taxon>
        <taxon>Metazoa</taxon>
        <taxon>Ecdysozoa</taxon>
        <taxon>Arthropoda</taxon>
        <taxon>Chelicerata</taxon>
        <taxon>Arachnida</taxon>
        <taxon>Acari</taxon>
        <taxon>Acariformes</taxon>
        <taxon>Sarcoptiformes</taxon>
        <taxon>Astigmata</taxon>
        <taxon>Psoroptidia</taxon>
        <taxon>Analgoidea</taxon>
        <taxon>Pyroglyphidae</taxon>
        <taxon>Dermatophagoidinae</taxon>
        <taxon>Dermatophagoides</taxon>
    </lineage>
</organism>
<dbReference type="Proteomes" id="UP000790347">
    <property type="component" value="Unassembled WGS sequence"/>
</dbReference>
<comment type="caution">
    <text evidence="1">The sequence shown here is derived from an EMBL/GenBank/DDBJ whole genome shotgun (WGS) entry which is preliminary data.</text>
</comment>
<dbReference type="EMBL" id="ASGP02000002">
    <property type="protein sequence ID" value="KAH9521101.1"/>
    <property type="molecule type" value="Genomic_DNA"/>
</dbReference>
<keyword evidence="2" id="KW-1185">Reference proteome</keyword>
<protein>
    <submittedName>
        <fullName evidence="1">Uncharacterized protein</fullName>
    </submittedName>
</protein>
<name>A0A922I327_DERFA</name>
<feature type="non-terminal residue" evidence="1">
    <location>
        <position position="109"/>
    </location>
</feature>
<reference evidence="1" key="1">
    <citation type="submission" date="2013-05" db="EMBL/GenBank/DDBJ databases">
        <authorList>
            <person name="Yim A.K.Y."/>
            <person name="Chan T.F."/>
            <person name="Ji K.M."/>
            <person name="Liu X.Y."/>
            <person name="Zhou J.W."/>
            <person name="Li R.Q."/>
            <person name="Yang K.Y."/>
            <person name="Li J."/>
            <person name="Li M."/>
            <person name="Law P.T.W."/>
            <person name="Wu Y.L."/>
            <person name="Cai Z.L."/>
            <person name="Qin H."/>
            <person name="Bao Y."/>
            <person name="Leung R.K.K."/>
            <person name="Ng P.K.S."/>
            <person name="Zou J."/>
            <person name="Zhong X.J."/>
            <person name="Ran P.X."/>
            <person name="Zhong N.S."/>
            <person name="Liu Z.G."/>
            <person name="Tsui S.K.W."/>
        </authorList>
    </citation>
    <scope>NUCLEOTIDE SEQUENCE</scope>
    <source>
        <strain evidence="1">Derf</strain>
        <tissue evidence="1">Whole organism</tissue>
    </source>
</reference>
<evidence type="ECO:0000313" key="1">
    <source>
        <dbReference type="EMBL" id="KAH9521101.1"/>
    </source>
</evidence>